<evidence type="ECO:0000313" key="2">
    <source>
        <dbReference type="EMBL" id="PDV97996.1"/>
    </source>
</evidence>
<dbReference type="AlphaFoldDB" id="A0A2H3KRZ2"/>
<feature type="compositionally biased region" description="Low complexity" evidence="1">
    <location>
        <begin position="385"/>
        <end position="398"/>
    </location>
</feature>
<dbReference type="EMBL" id="LYXE01000114">
    <property type="protein sequence ID" value="PDV97996.1"/>
    <property type="molecule type" value="Genomic_DNA"/>
</dbReference>
<evidence type="ECO:0000256" key="1">
    <source>
        <dbReference type="SAM" id="MobiDB-lite"/>
    </source>
</evidence>
<organism evidence="2 3">
    <name type="scientific">Candidatus Chloroploca asiatica</name>
    <dbReference type="NCBI Taxonomy" id="1506545"/>
    <lineage>
        <taxon>Bacteria</taxon>
        <taxon>Bacillati</taxon>
        <taxon>Chloroflexota</taxon>
        <taxon>Chloroflexia</taxon>
        <taxon>Chloroflexales</taxon>
        <taxon>Chloroflexineae</taxon>
        <taxon>Oscillochloridaceae</taxon>
        <taxon>Candidatus Chloroploca</taxon>
    </lineage>
</organism>
<evidence type="ECO:0000313" key="3">
    <source>
        <dbReference type="Proteomes" id="UP000220922"/>
    </source>
</evidence>
<feature type="region of interest" description="Disordered" evidence="1">
    <location>
        <begin position="363"/>
        <end position="414"/>
    </location>
</feature>
<protein>
    <recommendedName>
        <fullName evidence="4">SH3b domain-containing protein</fullName>
    </recommendedName>
</protein>
<dbReference type="Gene3D" id="2.60.120.380">
    <property type="match status" value="1"/>
</dbReference>
<feature type="region of interest" description="Disordered" evidence="1">
    <location>
        <begin position="483"/>
        <end position="513"/>
    </location>
</feature>
<dbReference type="RefSeq" id="WP_097653922.1">
    <property type="nucleotide sequence ID" value="NZ_LYXE01000114.1"/>
</dbReference>
<proteinExistence type="predicted"/>
<dbReference type="OrthoDB" id="137811at2"/>
<evidence type="ECO:0008006" key="4">
    <source>
        <dbReference type="Google" id="ProtNLM"/>
    </source>
</evidence>
<dbReference type="Gene3D" id="2.30.30.40">
    <property type="entry name" value="SH3 Domains"/>
    <property type="match status" value="1"/>
</dbReference>
<accession>A0A2H3KRZ2</accession>
<feature type="compositionally biased region" description="Pro residues" evidence="1">
    <location>
        <begin position="62"/>
        <end position="76"/>
    </location>
</feature>
<name>A0A2H3KRZ2_9CHLR</name>
<feature type="region of interest" description="Disordered" evidence="1">
    <location>
        <begin position="53"/>
        <end position="87"/>
    </location>
</feature>
<comment type="caution">
    <text evidence="2">The sequence shown here is derived from an EMBL/GenBank/DDBJ whole genome shotgun (WGS) entry which is preliminary data.</text>
</comment>
<gene>
    <name evidence="2" type="ORF">A9Q02_16520</name>
</gene>
<keyword evidence="3" id="KW-1185">Reference proteome</keyword>
<reference evidence="2 3" key="1">
    <citation type="submission" date="2016-05" db="EMBL/GenBank/DDBJ databases">
        <authorList>
            <person name="Lavstsen T."/>
            <person name="Jespersen J.S."/>
        </authorList>
    </citation>
    <scope>NUCLEOTIDE SEQUENCE [LARGE SCALE GENOMIC DNA]</scope>
    <source>
        <strain evidence="2 3">B7-9</strain>
    </source>
</reference>
<feature type="compositionally biased region" description="Low complexity" evidence="1">
    <location>
        <begin position="487"/>
        <end position="513"/>
    </location>
</feature>
<feature type="compositionally biased region" description="Pro residues" evidence="1">
    <location>
        <begin position="371"/>
        <end position="384"/>
    </location>
</feature>
<dbReference type="Proteomes" id="UP000220922">
    <property type="component" value="Unassembled WGS sequence"/>
</dbReference>
<sequence>MARLVWLVISGLVFTGLGLVIAVMAWFTPLPTVAAAQAMTPILGEPTVVTPVLPSATATPGPGAPASPPVNPPAPPAQEQGSAAAVTTCAGHDDRARACRLRRDDRTATLTVRPGTPPHWYQLELPATGLVTQITLHPSADLTLAVSARQADGTLLASLTPPATTLTLAPTISGTIFLQVTPTLRPSAAVASYDLAVQQVLPPPPPPPAPADSALAPDALEDNWSPAHAAPIAVGVIYDLTFVCPVPGGCPGGDHDYLRVTVKAGLTYRLATFDLGPGTDTVLDLFWGDEHVPIAHNDDAFPGFSLHSLLTWTAPNDGEAVIRIAPRTGGLQPLVPDDDAGRYRFAITLADSPLGREILARSEAQSGRLPTPTPPPLPSRPVSPAPALAAPPAAAPAAPAAPAPTAAPPSTDAPTGAALVIAEASDLHDGPRASSAVLTSLPEGHHVTLLGQASGVWVRVQPHDLVMPGWMRGTDLRMREAAPLPDAPAEGSPPSAEEAGAPPASAGSRATATAVPSSLRVQAIQVVPLEPLPVARPAPPPARSSRSVTVSLRRAPTAANLPAAMRTTDPQGLPLSGVRVQVLNAFDDLLAEAVTPADGTLVFTREVDPEHAWRLRLPALGMHVEVDQAVLIIEVPATGDE</sequence>